<dbReference type="EMBL" id="JAMQOL010000015">
    <property type="protein sequence ID" value="MCM4078308.1"/>
    <property type="molecule type" value="Genomic_DNA"/>
</dbReference>
<dbReference type="InterPro" id="IPR038637">
    <property type="entry name" value="NPCBM_sf"/>
</dbReference>
<proteinExistence type="predicted"/>
<feature type="compositionally biased region" description="Pro residues" evidence="1">
    <location>
        <begin position="74"/>
        <end position="87"/>
    </location>
</feature>
<keyword evidence="2" id="KW-0472">Membrane</keyword>
<evidence type="ECO:0000256" key="1">
    <source>
        <dbReference type="SAM" id="MobiDB-lite"/>
    </source>
</evidence>
<keyword evidence="2" id="KW-0812">Transmembrane</keyword>
<organism evidence="3 4">
    <name type="scientific">Paractinoplanes hotanensis</name>
    <dbReference type="NCBI Taxonomy" id="2906497"/>
    <lineage>
        <taxon>Bacteria</taxon>
        <taxon>Bacillati</taxon>
        <taxon>Actinomycetota</taxon>
        <taxon>Actinomycetes</taxon>
        <taxon>Micromonosporales</taxon>
        <taxon>Micromonosporaceae</taxon>
        <taxon>Paractinoplanes</taxon>
    </lineage>
</organism>
<protein>
    <recommendedName>
        <fullName evidence="5">Glycosyl hydrolase family 98 putative carbohydrate-binding module domain-containing protein</fullName>
    </recommendedName>
</protein>
<dbReference type="Gene3D" id="2.60.120.1060">
    <property type="entry name" value="NPCBM/NEW2 domain"/>
    <property type="match status" value="1"/>
</dbReference>
<comment type="caution">
    <text evidence="3">The sequence shown here is derived from an EMBL/GenBank/DDBJ whole genome shotgun (WGS) entry which is preliminary data.</text>
</comment>
<evidence type="ECO:0000313" key="4">
    <source>
        <dbReference type="Proteomes" id="UP001523216"/>
    </source>
</evidence>
<evidence type="ECO:0000313" key="3">
    <source>
        <dbReference type="EMBL" id="MCM4078308.1"/>
    </source>
</evidence>
<keyword evidence="4" id="KW-1185">Reference proteome</keyword>
<dbReference type="RefSeq" id="WP_251798148.1">
    <property type="nucleotide sequence ID" value="NZ_JAMQOL010000015.1"/>
</dbReference>
<evidence type="ECO:0000256" key="2">
    <source>
        <dbReference type="SAM" id="Phobius"/>
    </source>
</evidence>
<sequence length="222" mass="23234">MSGSSGSTAAKVTVGGIVVAILATLGAVADVSSLFSFITGNTLNDLQNSEDGGAANGPRSTGSKLPSSRARQPTSPPTSPVQGPPPAYLNDLEPVGGSNSFNEKGTFYIDGREYVYSMSFATTFGDESEAVEFALQGRYSKLYIALGLRGDAPEDQGPSACHWRILGDGRELKEGKTVRGKHIEIKSLKISGVVHLKIVATQTKGIENAVPWPCTMGNAKVS</sequence>
<feature type="compositionally biased region" description="Polar residues" evidence="1">
    <location>
        <begin position="58"/>
        <end position="71"/>
    </location>
</feature>
<dbReference type="Proteomes" id="UP001523216">
    <property type="component" value="Unassembled WGS sequence"/>
</dbReference>
<reference evidence="3 4" key="1">
    <citation type="submission" date="2022-06" db="EMBL/GenBank/DDBJ databases">
        <title>Actinoplanes abujensis sp. nov., isolated from Nigerian arid soil.</title>
        <authorList>
            <person name="Ding P."/>
        </authorList>
    </citation>
    <scope>NUCLEOTIDE SEQUENCE [LARGE SCALE GENOMIC DNA]</scope>
    <source>
        <strain evidence="4">TRM88002</strain>
    </source>
</reference>
<gene>
    <name evidence="3" type="ORF">LXN57_12105</name>
</gene>
<accession>A0ABT0XWY8</accession>
<keyword evidence="2" id="KW-1133">Transmembrane helix</keyword>
<evidence type="ECO:0008006" key="5">
    <source>
        <dbReference type="Google" id="ProtNLM"/>
    </source>
</evidence>
<name>A0ABT0XWY8_9ACTN</name>
<feature type="region of interest" description="Disordered" evidence="1">
    <location>
        <begin position="46"/>
        <end position="95"/>
    </location>
</feature>
<feature type="transmembrane region" description="Helical" evidence="2">
    <location>
        <begin position="12"/>
        <end position="38"/>
    </location>
</feature>